<keyword evidence="3" id="KW-0804">Transcription</keyword>
<dbReference type="RefSeq" id="WP_065920845.1">
    <property type="nucleotide sequence ID" value="NZ_CP016793.1"/>
</dbReference>
<evidence type="ECO:0000313" key="6">
    <source>
        <dbReference type="EMBL" id="ANZ42519.1"/>
    </source>
</evidence>
<evidence type="ECO:0000256" key="4">
    <source>
        <dbReference type="PROSITE-ProRule" id="PRU00335"/>
    </source>
</evidence>
<dbReference type="GO" id="GO:0000976">
    <property type="term" value="F:transcription cis-regulatory region binding"/>
    <property type="evidence" value="ECO:0007669"/>
    <property type="project" value="TreeGrafter"/>
</dbReference>
<dbReference type="FunFam" id="1.10.10.60:FF:000141">
    <property type="entry name" value="TetR family transcriptional regulator"/>
    <property type="match status" value="1"/>
</dbReference>
<dbReference type="GO" id="GO:0045892">
    <property type="term" value="P:negative regulation of DNA-templated transcription"/>
    <property type="evidence" value="ECO:0007669"/>
    <property type="project" value="UniProtKB-ARBA"/>
</dbReference>
<dbReference type="STRING" id="1586287.BBK82_06005"/>
<evidence type="ECO:0000256" key="1">
    <source>
        <dbReference type="ARBA" id="ARBA00023015"/>
    </source>
</evidence>
<dbReference type="GO" id="GO:0003700">
    <property type="term" value="F:DNA-binding transcription factor activity"/>
    <property type="evidence" value="ECO:0007669"/>
    <property type="project" value="TreeGrafter"/>
</dbReference>
<dbReference type="Pfam" id="PF00440">
    <property type="entry name" value="TetR_N"/>
    <property type="match status" value="1"/>
</dbReference>
<dbReference type="PRINTS" id="PR00455">
    <property type="entry name" value="HTHTETR"/>
</dbReference>
<dbReference type="InterPro" id="IPR009057">
    <property type="entry name" value="Homeodomain-like_sf"/>
</dbReference>
<proteinExistence type="predicted"/>
<reference evidence="6 7" key="1">
    <citation type="submission" date="2016-07" db="EMBL/GenBank/DDBJ databases">
        <title>Complete genome sequence of the Lentzea guizhouensis DHS C013.</title>
        <authorList>
            <person name="Cao C."/>
        </authorList>
    </citation>
    <scope>NUCLEOTIDE SEQUENCE [LARGE SCALE GENOMIC DNA]</scope>
    <source>
        <strain evidence="6 7">DHS C013</strain>
    </source>
</reference>
<name>A0A1B2HXP7_9PSEU</name>
<organism evidence="6 7">
    <name type="scientific">Lentzea guizhouensis</name>
    <dbReference type="NCBI Taxonomy" id="1586287"/>
    <lineage>
        <taxon>Bacteria</taxon>
        <taxon>Bacillati</taxon>
        <taxon>Actinomycetota</taxon>
        <taxon>Actinomycetes</taxon>
        <taxon>Pseudonocardiales</taxon>
        <taxon>Pseudonocardiaceae</taxon>
        <taxon>Lentzea</taxon>
    </lineage>
</organism>
<dbReference type="OrthoDB" id="3767959at2"/>
<evidence type="ECO:0000256" key="3">
    <source>
        <dbReference type="ARBA" id="ARBA00023163"/>
    </source>
</evidence>
<dbReference type="InterPro" id="IPR050109">
    <property type="entry name" value="HTH-type_TetR-like_transc_reg"/>
</dbReference>
<dbReference type="PANTHER" id="PTHR30055:SF158">
    <property type="entry name" value="POSSIBLE TRANSCRIPTIONAL REGULATORY PROTEIN (PROBABLY TETR-FAMILY)"/>
    <property type="match status" value="1"/>
</dbReference>
<protein>
    <submittedName>
        <fullName evidence="6">TetR family transcriptional regulator</fullName>
    </submittedName>
</protein>
<gene>
    <name evidence="6" type="ORF">BBK82_06005</name>
</gene>
<feature type="DNA-binding region" description="H-T-H motif" evidence="4">
    <location>
        <begin position="21"/>
        <end position="40"/>
    </location>
</feature>
<dbReference type="KEGG" id="led:BBK82_06005"/>
<evidence type="ECO:0000259" key="5">
    <source>
        <dbReference type="PROSITE" id="PS50977"/>
    </source>
</evidence>
<dbReference type="AlphaFoldDB" id="A0A1B2HXP7"/>
<keyword evidence="2 4" id="KW-0238">DNA-binding</keyword>
<dbReference type="InterPro" id="IPR001647">
    <property type="entry name" value="HTH_TetR"/>
</dbReference>
<dbReference type="PROSITE" id="PS01081">
    <property type="entry name" value="HTH_TETR_1"/>
    <property type="match status" value="1"/>
</dbReference>
<dbReference type="Proteomes" id="UP000093053">
    <property type="component" value="Chromosome"/>
</dbReference>
<evidence type="ECO:0000256" key="2">
    <source>
        <dbReference type="ARBA" id="ARBA00023125"/>
    </source>
</evidence>
<dbReference type="InterPro" id="IPR023772">
    <property type="entry name" value="DNA-bd_HTH_TetR-type_CS"/>
</dbReference>
<dbReference type="EMBL" id="CP016793">
    <property type="protein sequence ID" value="ANZ42519.1"/>
    <property type="molecule type" value="Genomic_DNA"/>
</dbReference>
<keyword evidence="1" id="KW-0805">Transcription regulation</keyword>
<dbReference type="PROSITE" id="PS50977">
    <property type="entry name" value="HTH_TETR_2"/>
    <property type="match status" value="1"/>
</dbReference>
<keyword evidence="7" id="KW-1185">Reference proteome</keyword>
<dbReference type="PANTHER" id="PTHR30055">
    <property type="entry name" value="HTH-TYPE TRANSCRIPTIONAL REGULATOR RUTR"/>
    <property type="match status" value="1"/>
</dbReference>
<feature type="domain" description="HTH tetR-type" evidence="5">
    <location>
        <begin position="1"/>
        <end position="58"/>
    </location>
</feature>
<dbReference type="InterPro" id="IPR036271">
    <property type="entry name" value="Tet_transcr_reg_TetR-rel_C_sf"/>
</dbReference>
<dbReference type="Gene3D" id="1.10.357.10">
    <property type="entry name" value="Tetracycline Repressor, domain 2"/>
    <property type="match status" value="1"/>
</dbReference>
<evidence type="ECO:0000313" key="7">
    <source>
        <dbReference type="Proteomes" id="UP000093053"/>
    </source>
</evidence>
<accession>A0A1B2HXP7</accession>
<dbReference type="SUPFAM" id="SSF48498">
    <property type="entry name" value="Tetracyclin repressor-like, C-terminal domain"/>
    <property type="match status" value="1"/>
</dbReference>
<sequence>MAQMLTVAEEIFAEQGYLATSMDEIAERCGVSKPMLYEYFGSKEGLLIGCIHRARAELREKTAAAIAGAASPEEFLRLGLLAFFEFIVDHQRSWALLRQEAAIAVPSAQEEVEGIRQQQTDMIGSVLVSFAPDIDPLEAEAFAEIVVGACERLAVWCERRPTVGPALATDYVMAVVWPGVAERVTTQP</sequence>
<dbReference type="SUPFAM" id="SSF46689">
    <property type="entry name" value="Homeodomain-like"/>
    <property type="match status" value="1"/>
</dbReference>